<feature type="compositionally biased region" description="Polar residues" evidence="1">
    <location>
        <begin position="83"/>
        <end position="111"/>
    </location>
</feature>
<name>A0A9D4PRR5_RHISA</name>
<evidence type="ECO:0000256" key="1">
    <source>
        <dbReference type="SAM" id="MobiDB-lite"/>
    </source>
</evidence>
<accession>A0A9D4PRR5</accession>
<keyword evidence="3" id="KW-1185">Reference proteome</keyword>
<comment type="caution">
    <text evidence="2">The sequence shown here is derived from an EMBL/GenBank/DDBJ whole genome shotgun (WGS) entry which is preliminary data.</text>
</comment>
<reference evidence="2" key="1">
    <citation type="journal article" date="2020" name="Cell">
        <title>Large-Scale Comparative Analyses of Tick Genomes Elucidate Their Genetic Diversity and Vector Capacities.</title>
        <authorList>
            <consortium name="Tick Genome and Microbiome Consortium (TIGMIC)"/>
            <person name="Jia N."/>
            <person name="Wang J."/>
            <person name="Shi W."/>
            <person name="Du L."/>
            <person name="Sun Y."/>
            <person name="Zhan W."/>
            <person name="Jiang J.F."/>
            <person name="Wang Q."/>
            <person name="Zhang B."/>
            <person name="Ji P."/>
            <person name="Bell-Sakyi L."/>
            <person name="Cui X.M."/>
            <person name="Yuan T.T."/>
            <person name="Jiang B.G."/>
            <person name="Yang W.F."/>
            <person name="Lam T.T."/>
            <person name="Chang Q.C."/>
            <person name="Ding S.J."/>
            <person name="Wang X.J."/>
            <person name="Zhu J.G."/>
            <person name="Ruan X.D."/>
            <person name="Zhao L."/>
            <person name="Wei J.T."/>
            <person name="Ye R.Z."/>
            <person name="Que T.C."/>
            <person name="Du C.H."/>
            <person name="Zhou Y.H."/>
            <person name="Cheng J.X."/>
            <person name="Dai P.F."/>
            <person name="Guo W.B."/>
            <person name="Han X.H."/>
            <person name="Huang E.J."/>
            <person name="Li L.F."/>
            <person name="Wei W."/>
            <person name="Gao Y.C."/>
            <person name="Liu J.Z."/>
            <person name="Shao H.Z."/>
            <person name="Wang X."/>
            <person name="Wang C.C."/>
            <person name="Yang T.C."/>
            <person name="Huo Q.B."/>
            <person name="Li W."/>
            <person name="Chen H.Y."/>
            <person name="Chen S.E."/>
            <person name="Zhou L.G."/>
            <person name="Ni X.B."/>
            <person name="Tian J.H."/>
            <person name="Sheng Y."/>
            <person name="Liu T."/>
            <person name="Pan Y.S."/>
            <person name="Xia L.Y."/>
            <person name="Li J."/>
            <person name="Zhao F."/>
            <person name="Cao W.C."/>
        </authorList>
    </citation>
    <scope>NUCLEOTIDE SEQUENCE</scope>
    <source>
        <strain evidence="2">Rsan-2018</strain>
    </source>
</reference>
<dbReference type="AlphaFoldDB" id="A0A9D4PRR5"/>
<feature type="region of interest" description="Disordered" evidence="1">
    <location>
        <begin position="65"/>
        <end position="158"/>
    </location>
</feature>
<proteinExistence type="predicted"/>
<reference evidence="2" key="2">
    <citation type="submission" date="2021-09" db="EMBL/GenBank/DDBJ databases">
        <authorList>
            <person name="Jia N."/>
            <person name="Wang J."/>
            <person name="Shi W."/>
            <person name="Du L."/>
            <person name="Sun Y."/>
            <person name="Zhan W."/>
            <person name="Jiang J."/>
            <person name="Wang Q."/>
            <person name="Zhang B."/>
            <person name="Ji P."/>
            <person name="Sakyi L.B."/>
            <person name="Cui X."/>
            <person name="Yuan T."/>
            <person name="Jiang B."/>
            <person name="Yang W."/>
            <person name="Lam T.T.-Y."/>
            <person name="Chang Q."/>
            <person name="Ding S."/>
            <person name="Wang X."/>
            <person name="Zhu J."/>
            <person name="Ruan X."/>
            <person name="Zhao L."/>
            <person name="Wei J."/>
            <person name="Que T."/>
            <person name="Du C."/>
            <person name="Cheng J."/>
            <person name="Dai P."/>
            <person name="Han X."/>
            <person name="Huang E."/>
            <person name="Gao Y."/>
            <person name="Liu J."/>
            <person name="Shao H."/>
            <person name="Ye R."/>
            <person name="Li L."/>
            <person name="Wei W."/>
            <person name="Wang X."/>
            <person name="Wang C."/>
            <person name="Huo Q."/>
            <person name="Li W."/>
            <person name="Guo W."/>
            <person name="Chen H."/>
            <person name="Chen S."/>
            <person name="Zhou L."/>
            <person name="Zhou L."/>
            <person name="Ni X."/>
            <person name="Tian J."/>
            <person name="Zhou Y."/>
            <person name="Sheng Y."/>
            <person name="Liu T."/>
            <person name="Pan Y."/>
            <person name="Xia L."/>
            <person name="Li J."/>
            <person name="Zhao F."/>
            <person name="Cao W."/>
        </authorList>
    </citation>
    <scope>NUCLEOTIDE SEQUENCE</scope>
    <source>
        <strain evidence="2">Rsan-2018</strain>
        <tissue evidence="2">Larvae</tissue>
    </source>
</reference>
<evidence type="ECO:0000313" key="2">
    <source>
        <dbReference type="EMBL" id="KAH7948477.1"/>
    </source>
</evidence>
<dbReference type="EMBL" id="JABSTV010001252">
    <property type="protein sequence ID" value="KAH7948477.1"/>
    <property type="molecule type" value="Genomic_DNA"/>
</dbReference>
<protein>
    <submittedName>
        <fullName evidence="2">Uncharacterized protein</fullName>
    </submittedName>
</protein>
<sequence>MRLDAVNALNGVKAQPLMHTALHNAVPVELFHLAAVSSSSPRPNDDLCAAVLACCGETYRPLPGSREFQVSPPSQRAVPTGPQPSLDQDLTPPATTASYGLSYDGPTSSWRSGAGMHAPVADSEVGPSYESPSRVPAIHTSSPTSTAPDKAKTSDSTTATLPHALDHRQCHRLTRYSPPDHIDAVVDDVIQTRPSIDLHALCVEQAATTIVLEVYRSTRSETVFG</sequence>
<gene>
    <name evidence="2" type="ORF">HPB52_022987</name>
</gene>
<organism evidence="2 3">
    <name type="scientific">Rhipicephalus sanguineus</name>
    <name type="common">Brown dog tick</name>
    <name type="synonym">Ixodes sanguineus</name>
    <dbReference type="NCBI Taxonomy" id="34632"/>
    <lineage>
        <taxon>Eukaryota</taxon>
        <taxon>Metazoa</taxon>
        <taxon>Ecdysozoa</taxon>
        <taxon>Arthropoda</taxon>
        <taxon>Chelicerata</taxon>
        <taxon>Arachnida</taxon>
        <taxon>Acari</taxon>
        <taxon>Parasitiformes</taxon>
        <taxon>Ixodida</taxon>
        <taxon>Ixodoidea</taxon>
        <taxon>Ixodidae</taxon>
        <taxon>Rhipicephalinae</taxon>
        <taxon>Rhipicephalus</taxon>
        <taxon>Rhipicephalus</taxon>
    </lineage>
</organism>
<evidence type="ECO:0000313" key="3">
    <source>
        <dbReference type="Proteomes" id="UP000821837"/>
    </source>
</evidence>
<dbReference type="Proteomes" id="UP000821837">
    <property type="component" value="Chromosome 6"/>
</dbReference>